<reference evidence="3" key="1">
    <citation type="submission" date="2016-01" db="EMBL/GenBank/DDBJ databases">
        <authorList>
            <person name="Peeters C."/>
        </authorList>
    </citation>
    <scope>NUCLEOTIDE SEQUENCE [LARGE SCALE GENOMIC DNA]</scope>
    <source>
        <strain evidence="3">LMG 29318</strain>
    </source>
</reference>
<dbReference type="AlphaFoldDB" id="A0A158CFG1"/>
<proteinExistence type="predicted"/>
<feature type="transmembrane region" description="Helical" evidence="2">
    <location>
        <begin position="359"/>
        <end position="376"/>
    </location>
</feature>
<gene>
    <name evidence="3" type="ORF">AWB75_05056</name>
</gene>
<evidence type="ECO:0000313" key="4">
    <source>
        <dbReference type="Proteomes" id="UP000054870"/>
    </source>
</evidence>
<protein>
    <submittedName>
        <fullName evidence="3">ImcF domain-containing protein</fullName>
    </submittedName>
</protein>
<dbReference type="Proteomes" id="UP000054870">
    <property type="component" value="Unassembled WGS sequence"/>
</dbReference>
<feature type="transmembrane region" description="Helical" evidence="2">
    <location>
        <begin position="38"/>
        <end position="56"/>
    </location>
</feature>
<keyword evidence="2" id="KW-1133">Transmembrane helix</keyword>
<evidence type="ECO:0000256" key="1">
    <source>
        <dbReference type="SAM" id="MobiDB-lite"/>
    </source>
</evidence>
<accession>A0A158CFG1</accession>
<name>A0A158CFG1_9BURK</name>
<feature type="region of interest" description="Disordered" evidence="1">
    <location>
        <begin position="67"/>
        <end position="89"/>
    </location>
</feature>
<sequence length="377" mass="40960">MKFPKISGYWLLAGALTVGGAILAWYNGDSIDPSPYKRVIYVCAIGAFALVARANFTGGWRRVARSTQGDGAKRHEREASARAKSTEVTAADLGSSRREKLELTLRDRHGRRWRYRDRWLAIVGDERVVARMTPGLVENGYAVAGSTVLLYARQNGDSLDASWLEQIRELRRGRPVDAMVAIEQSGAQTTRSFDGPAIAQKLARHARALGWAAPTYLLNVLDLGRNTLSSSEVVGETWGDPRVTPAELNGTLQALAARLADTGVARLASNPRDRFLGALSLHIESLRVVLVDLVTQAGASLLARCSVQGLLFASLPIGKTPEELASHADISAPAIEQNGQHPVWQTIADHSRTVHGRRVGFSWSTLAAWIAIAVFVL</sequence>
<dbReference type="EMBL" id="FCOF02000029">
    <property type="protein sequence ID" value="SAK81020.1"/>
    <property type="molecule type" value="Genomic_DNA"/>
</dbReference>
<feature type="transmembrane region" description="Helical" evidence="2">
    <location>
        <begin position="7"/>
        <end position="26"/>
    </location>
</feature>
<keyword evidence="4" id="KW-1185">Reference proteome</keyword>
<comment type="caution">
    <text evidence="3">The sequence shown here is derived from an EMBL/GenBank/DDBJ whole genome shotgun (WGS) entry which is preliminary data.</text>
</comment>
<organism evidence="3 4">
    <name type="scientific">Caballeronia catudaia</name>
    <dbReference type="NCBI Taxonomy" id="1777136"/>
    <lineage>
        <taxon>Bacteria</taxon>
        <taxon>Pseudomonadati</taxon>
        <taxon>Pseudomonadota</taxon>
        <taxon>Betaproteobacteria</taxon>
        <taxon>Burkholderiales</taxon>
        <taxon>Burkholderiaceae</taxon>
        <taxon>Caballeronia</taxon>
    </lineage>
</organism>
<evidence type="ECO:0000313" key="3">
    <source>
        <dbReference type="EMBL" id="SAK81020.1"/>
    </source>
</evidence>
<evidence type="ECO:0000256" key="2">
    <source>
        <dbReference type="SAM" id="Phobius"/>
    </source>
</evidence>
<keyword evidence="2" id="KW-0812">Transmembrane</keyword>
<keyword evidence="2" id="KW-0472">Membrane</keyword>
<feature type="compositionally biased region" description="Basic and acidic residues" evidence="1">
    <location>
        <begin position="71"/>
        <end position="85"/>
    </location>
</feature>